<proteinExistence type="predicted"/>
<evidence type="ECO:0000313" key="1">
    <source>
        <dbReference type="EMBL" id="AKH46187.1"/>
    </source>
</evidence>
<name>A0A0F7L3X0_9VIRU</name>
<accession>A0A0F7L3X0</accession>
<reference evidence="1" key="2">
    <citation type="submission" date="2015-03" db="EMBL/GenBank/DDBJ databases">
        <authorList>
            <person name="Chow C.-E.T."/>
            <person name="Winget D.M."/>
            <person name="White R.A.III."/>
            <person name="Hallam S.J."/>
            <person name="Suttle C.A."/>
        </authorList>
    </citation>
    <scope>NUCLEOTIDE SEQUENCE</scope>
    <source>
        <strain evidence="1">Anoxic3_4</strain>
    </source>
</reference>
<dbReference type="EMBL" id="KR029579">
    <property type="protein sequence ID" value="AKH46187.1"/>
    <property type="molecule type" value="Genomic_DNA"/>
</dbReference>
<reference evidence="1" key="1">
    <citation type="journal article" date="2015" name="Front. Microbiol.">
        <title>Combining genomic sequencing methods to explore viral diversity and reveal potential virus-host interactions.</title>
        <authorList>
            <person name="Chow C.E."/>
            <person name="Winget D.M."/>
            <person name="White R.A.III."/>
            <person name="Hallam S.J."/>
            <person name="Suttle C.A."/>
        </authorList>
    </citation>
    <scope>NUCLEOTIDE SEQUENCE</scope>
    <source>
        <strain evidence="1">Anoxic3_4</strain>
    </source>
</reference>
<organism evidence="1">
    <name type="scientific">uncultured marine virus</name>
    <dbReference type="NCBI Taxonomy" id="186617"/>
    <lineage>
        <taxon>Viruses</taxon>
        <taxon>environmental samples</taxon>
    </lineage>
</organism>
<protein>
    <submittedName>
        <fullName evidence="1">Uncharacterized protein</fullName>
    </submittedName>
</protein>
<sequence>MEEILKTAYGSIWQLEIEGKRVIGKLYDDRTAFCEKTPYDFWIGSESVRVAETEMIQYLGSIKAPYLIGERVLFYPHPKKRNTAPTSGVIKMAYNGYRAPRYLVLEDGTGKECFIWGRWLIKSIPK</sequence>